<evidence type="ECO:0000256" key="7">
    <source>
        <dbReference type="ARBA" id="ARBA00022968"/>
    </source>
</evidence>
<dbReference type="SUPFAM" id="SSF53756">
    <property type="entry name" value="UDP-Glycosyltransferase/glycogen phosphorylase"/>
    <property type="match status" value="1"/>
</dbReference>
<comment type="subcellular location">
    <subcellularLocation>
        <location evidence="1 12">Golgi apparatus</location>
        <location evidence="1 12">Golgi stack membrane</location>
        <topology evidence="1 12">Single-pass type II membrane protein</topology>
    </subcellularLocation>
</comment>
<evidence type="ECO:0000256" key="8">
    <source>
        <dbReference type="ARBA" id="ARBA00022989"/>
    </source>
</evidence>
<keyword evidence="5 12" id="KW-0808">Transferase</keyword>
<dbReference type="PANTHER" id="PTHR48438">
    <property type="entry name" value="ALPHA-(1,3)-FUCOSYLTRANSFERASE C-RELATED"/>
    <property type="match status" value="1"/>
</dbReference>
<dbReference type="Pfam" id="PF17039">
    <property type="entry name" value="Glyco_tran_10_N"/>
    <property type="match status" value="1"/>
</dbReference>
<feature type="signal peptide" evidence="13">
    <location>
        <begin position="1"/>
        <end position="20"/>
    </location>
</feature>
<evidence type="ECO:0000256" key="12">
    <source>
        <dbReference type="RuleBase" id="RU003832"/>
    </source>
</evidence>
<dbReference type="Gene3D" id="3.40.50.11660">
    <property type="entry name" value="Glycosyl transferase family 10, C-terminal domain"/>
    <property type="match status" value="1"/>
</dbReference>
<dbReference type="InterPro" id="IPR031481">
    <property type="entry name" value="Glyco_tran_10_N"/>
</dbReference>
<evidence type="ECO:0000259" key="14">
    <source>
        <dbReference type="Pfam" id="PF00852"/>
    </source>
</evidence>
<name>A0A0D6LVK5_9BILA</name>
<evidence type="ECO:0000256" key="2">
    <source>
        <dbReference type="ARBA" id="ARBA00004922"/>
    </source>
</evidence>
<dbReference type="EMBL" id="KE124885">
    <property type="protein sequence ID" value="EPB75849.1"/>
    <property type="molecule type" value="Genomic_DNA"/>
</dbReference>
<dbReference type="InterPro" id="IPR001503">
    <property type="entry name" value="Glyco_trans_10"/>
</dbReference>
<dbReference type="GO" id="GO:0032580">
    <property type="term" value="C:Golgi cisterna membrane"/>
    <property type="evidence" value="ECO:0007669"/>
    <property type="project" value="UniProtKB-SubCell"/>
</dbReference>
<evidence type="ECO:0000313" key="17">
    <source>
        <dbReference type="Proteomes" id="UP000054495"/>
    </source>
</evidence>
<evidence type="ECO:0000256" key="10">
    <source>
        <dbReference type="ARBA" id="ARBA00023136"/>
    </source>
</evidence>
<dbReference type="UniPathway" id="UPA00378"/>
<evidence type="ECO:0000256" key="11">
    <source>
        <dbReference type="ARBA" id="ARBA00023180"/>
    </source>
</evidence>
<evidence type="ECO:0000256" key="5">
    <source>
        <dbReference type="ARBA" id="ARBA00022679"/>
    </source>
</evidence>
<evidence type="ECO:0000256" key="9">
    <source>
        <dbReference type="ARBA" id="ARBA00023034"/>
    </source>
</evidence>
<keyword evidence="8 12" id="KW-1133">Transmembrane helix</keyword>
<evidence type="ECO:0000256" key="4">
    <source>
        <dbReference type="ARBA" id="ARBA00022676"/>
    </source>
</evidence>
<dbReference type="InterPro" id="IPR055270">
    <property type="entry name" value="Glyco_tran_10_C"/>
</dbReference>
<keyword evidence="9 12" id="KW-0333">Golgi apparatus</keyword>
<dbReference type="PANTHER" id="PTHR48438:SF1">
    <property type="entry name" value="ALPHA-(1,3)-FUCOSYLTRANSFERASE C-RELATED"/>
    <property type="match status" value="1"/>
</dbReference>
<dbReference type="InterPro" id="IPR038577">
    <property type="entry name" value="GT10-like_C_sf"/>
</dbReference>
<evidence type="ECO:0000256" key="3">
    <source>
        <dbReference type="ARBA" id="ARBA00008919"/>
    </source>
</evidence>
<dbReference type="GO" id="GO:0008417">
    <property type="term" value="F:fucosyltransferase activity"/>
    <property type="evidence" value="ECO:0007669"/>
    <property type="project" value="InterPro"/>
</dbReference>
<sequence>MRSLERLSLMILAAFTIVLYLQLRSGPGSQHDISLRSSRRPKKHVLIYATTKFFNMDVTTERISENPADVDRADAFLFHNADYSPTAVPKPRKFSKPHVLWSLESPTNDHFRPEPHVINWTMTFRRDADIWYPYGHFRRLKTKGTVDFDAIWEVKHRNKTATWLASNCQTSNLRTTLIDAMQKAGLEVPVSFRWAINSNYAPYKFYISIENSNCLDYVTEKFYESLISRMTVPIVLRRQTYLDVGAPPSSFIAIDDFATISDMVKFVNEAAADKEKYLQFHSWRLTHEVLPEHHDDTGFCELCRRLQHDDLGHKSYADIRGRKRDVALFHACVFILFGLIGKGGGLAGIVMYKRKGGKDESTTRSRSKADWV</sequence>
<keyword evidence="13" id="KW-0732">Signal</keyword>
<feature type="domain" description="Fucosyltransferase C-terminal" evidence="14">
    <location>
        <begin position="155"/>
        <end position="320"/>
    </location>
</feature>
<reference evidence="16 17" key="1">
    <citation type="submission" date="2013-05" db="EMBL/GenBank/DDBJ databases">
        <title>Draft genome of the parasitic nematode Anyclostoma ceylanicum.</title>
        <authorList>
            <person name="Mitreva M."/>
        </authorList>
    </citation>
    <scope>NUCLEOTIDE SEQUENCE [LARGE SCALE GENOMIC DNA]</scope>
</reference>
<evidence type="ECO:0000256" key="13">
    <source>
        <dbReference type="SAM" id="SignalP"/>
    </source>
</evidence>
<gene>
    <name evidence="16" type="ORF">ANCCEY_05050</name>
</gene>
<feature type="domain" description="Fucosyltransferase N-terminal" evidence="15">
    <location>
        <begin position="60"/>
        <end position="135"/>
    </location>
</feature>
<keyword evidence="6 12" id="KW-0812">Transmembrane</keyword>
<evidence type="ECO:0000256" key="1">
    <source>
        <dbReference type="ARBA" id="ARBA00004447"/>
    </source>
</evidence>
<comment type="pathway">
    <text evidence="2">Protein modification; protein glycosylation.</text>
</comment>
<keyword evidence="10 12" id="KW-0472">Membrane</keyword>
<comment type="similarity">
    <text evidence="3 12">Belongs to the glycosyltransferase 10 family.</text>
</comment>
<dbReference type="Pfam" id="PF00852">
    <property type="entry name" value="Glyco_transf_10"/>
    <property type="match status" value="1"/>
</dbReference>
<proteinExistence type="inferred from homology"/>
<keyword evidence="11" id="KW-0325">Glycoprotein</keyword>
<feature type="chain" id="PRO_5002307353" description="Fucosyltransferase" evidence="13">
    <location>
        <begin position="21"/>
        <end position="372"/>
    </location>
</feature>
<protein>
    <recommendedName>
        <fullName evidence="12">Fucosyltransferase</fullName>
        <ecNumber evidence="12">2.4.1.-</ecNumber>
    </recommendedName>
</protein>
<dbReference type="Proteomes" id="UP000054495">
    <property type="component" value="Unassembled WGS sequence"/>
</dbReference>
<accession>A0A0D6LVK5</accession>
<evidence type="ECO:0000313" key="16">
    <source>
        <dbReference type="EMBL" id="EPB75849.1"/>
    </source>
</evidence>
<keyword evidence="4 12" id="KW-0328">Glycosyltransferase</keyword>
<dbReference type="EC" id="2.4.1.-" evidence="12"/>
<feature type="transmembrane region" description="Helical" evidence="12">
    <location>
        <begin position="327"/>
        <end position="352"/>
    </location>
</feature>
<dbReference type="AlphaFoldDB" id="A0A0D6LVK5"/>
<evidence type="ECO:0000259" key="15">
    <source>
        <dbReference type="Pfam" id="PF17039"/>
    </source>
</evidence>
<keyword evidence="17" id="KW-1185">Reference proteome</keyword>
<keyword evidence="7" id="KW-0735">Signal-anchor</keyword>
<organism evidence="16 17">
    <name type="scientific">Ancylostoma ceylanicum</name>
    <dbReference type="NCBI Taxonomy" id="53326"/>
    <lineage>
        <taxon>Eukaryota</taxon>
        <taxon>Metazoa</taxon>
        <taxon>Ecdysozoa</taxon>
        <taxon>Nematoda</taxon>
        <taxon>Chromadorea</taxon>
        <taxon>Rhabditida</taxon>
        <taxon>Rhabditina</taxon>
        <taxon>Rhabditomorpha</taxon>
        <taxon>Strongyloidea</taxon>
        <taxon>Ancylostomatidae</taxon>
        <taxon>Ancylostomatinae</taxon>
        <taxon>Ancylostoma</taxon>
    </lineage>
</organism>
<evidence type="ECO:0000256" key="6">
    <source>
        <dbReference type="ARBA" id="ARBA00022692"/>
    </source>
</evidence>